<feature type="compositionally biased region" description="Low complexity" evidence="1">
    <location>
        <begin position="277"/>
        <end position="286"/>
    </location>
</feature>
<dbReference type="PANTHER" id="PTHR38134:SF2">
    <property type="entry name" value="GALACTOKINASE"/>
    <property type="match status" value="1"/>
</dbReference>
<comment type="caution">
    <text evidence="2">The sequence shown here is derived from an EMBL/GenBank/DDBJ whole genome shotgun (WGS) entry which is preliminary data.</text>
</comment>
<feature type="region of interest" description="Disordered" evidence="1">
    <location>
        <begin position="593"/>
        <end position="642"/>
    </location>
</feature>
<gene>
    <name evidence="2" type="ORF">BG011_008022</name>
</gene>
<evidence type="ECO:0000313" key="3">
    <source>
        <dbReference type="Proteomes" id="UP000726737"/>
    </source>
</evidence>
<feature type="region of interest" description="Disordered" evidence="1">
    <location>
        <begin position="275"/>
        <end position="337"/>
    </location>
</feature>
<dbReference type="Proteomes" id="UP000726737">
    <property type="component" value="Unassembled WGS sequence"/>
</dbReference>
<feature type="compositionally biased region" description="Low complexity" evidence="1">
    <location>
        <begin position="619"/>
        <end position="630"/>
    </location>
</feature>
<feature type="compositionally biased region" description="Low complexity" evidence="1">
    <location>
        <begin position="665"/>
        <end position="678"/>
    </location>
</feature>
<name>A0A9P6QBT7_9FUNG</name>
<reference evidence="2" key="1">
    <citation type="journal article" date="2020" name="Fungal Divers.">
        <title>Resolving the Mortierellaceae phylogeny through synthesis of multi-gene phylogenetics and phylogenomics.</title>
        <authorList>
            <person name="Vandepol N."/>
            <person name="Liber J."/>
            <person name="Desiro A."/>
            <person name="Na H."/>
            <person name="Kennedy M."/>
            <person name="Barry K."/>
            <person name="Grigoriev I.V."/>
            <person name="Miller A.N."/>
            <person name="O'Donnell K."/>
            <person name="Stajich J.E."/>
            <person name="Bonito G."/>
        </authorList>
    </citation>
    <scope>NUCLEOTIDE SEQUENCE</scope>
    <source>
        <strain evidence="2">KOD948</strain>
    </source>
</reference>
<protein>
    <recommendedName>
        <fullName evidence="4">L-arabinokinase</fullName>
    </recommendedName>
</protein>
<feature type="compositionally biased region" description="Basic and acidic residues" evidence="1">
    <location>
        <begin position="532"/>
        <end position="545"/>
    </location>
</feature>
<dbReference type="OrthoDB" id="1684102at2759"/>
<evidence type="ECO:0008006" key="4">
    <source>
        <dbReference type="Google" id="ProtNLM"/>
    </source>
</evidence>
<sequence length="732" mass="80392">MNPQGYTFCYYVSGHGFGHATRVNQIITELLKTKKTRPEETTARSDISTTSTTTTTTTTATTAIAATGTSATSISNSEPSSAASSLHTIYIVSDAPQFIFQDVIALGAIYRNAKVDAGVVQPLAYSVDRQKTIEGVKAFLARRNEMIQHEIAWLAQVGANCVLADAPFLPCAAASAYGIPACLITNFTFDEVYRFLREGDPMDKDVIACADAALEDYKKASLLLRLPGSIDIPSFKDEIFVLEKSNQWSGGSHCGGNSSCGLDMDGLRIHGVHASNQQQWQGGKSSESQEESMDDATPSGFLSPTNSILTDASLSPNTLSHSRRKYPQQLSVDTGRNGSVEYASDYSSFTFPQRRDEKLGRVAIDVPLVVRKAINTREDVLRSLGVDEETIRTKNMVLVSFGGQRLKQGWGNPLPEGWIGVICGLPVSHELPDGFYRSPHGVYVPDLTHAADIVIGKLGYGTCSECIAHGTPLIYVSRPQFIEEQGLIKLMMNHGLPVEMTAEEFETGLWQRSILEADRLSQEEKEGRRLFSLESRQNSDNDSQDHGILGESSQCSPSDRLRRRQSVSKMYALQRHQSKAKSLAESVNMAEMARGGPISPPVDYDEDPPLMSPARSRRSASITSLSSATMKSKRNSADGKSKQARLEAVADTHDEHDVYHGNIQNQQAAACRQQQQQQHQEDEAVRNSNEIQDEEDVIPKALRAPAAWFDRRIPHNGGEVCARLIEEFMLVV</sequence>
<dbReference type="PANTHER" id="PTHR38134">
    <property type="entry name" value="SLR1395 PROTEIN"/>
    <property type="match status" value="1"/>
</dbReference>
<evidence type="ECO:0000313" key="2">
    <source>
        <dbReference type="EMBL" id="KAG0263822.1"/>
    </source>
</evidence>
<feature type="region of interest" description="Disordered" evidence="1">
    <location>
        <begin position="532"/>
        <end position="565"/>
    </location>
</feature>
<feature type="compositionally biased region" description="Polar residues" evidence="1">
    <location>
        <begin position="300"/>
        <end position="320"/>
    </location>
</feature>
<evidence type="ECO:0000256" key="1">
    <source>
        <dbReference type="SAM" id="MobiDB-lite"/>
    </source>
</evidence>
<feature type="region of interest" description="Disordered" evidence="1">
    <location>
        <begin position="35"/>
        <end position="60"/>
    </location>
</feature>
<dbReference type="Gene3D" id="3.40.50.2000">
    <property type="entry name" value="Glycogen Phosphorylase B"/>
    <property type="match status" value="1"/>
</dbReference>
<accession>A0A9P6QBT7</accession>
<dbReference type="InterPro" id="IPR053205">
    <property type="entry name" value="GHMP_kinase_L-arabinokinase"/>
</dbReference>
<dbReference type="AlphaFoldDB" id="A0A9P6QBT7"/>
<dbReference type="EMBL" id="JAAAJA010000064">
    <property type="protein sequence ID" value="KAG0263822.1"/>
    <property type="molecule type" value="Genomic_DNA"/>
</dbReference>
<proteinExistence type="predicted"/>
<feature type="compositionally biased region" description="Polar residues" evidence="1">
    <location>
        <begin position="328"/>
        <end position="337"/>
    </location>
</feature>
<feature type="compositionally biased region" description="Low complexity" evidence="1">
    <location>
        <begin position="44"/>
        <end position="60"/>
    </location>
</feature>
<organism evidence="2 3">
    <name type="scientific">Mortierella polycephala</name>
    <dbReference type="NCBI Taxonomy" id="41804"/>
    <lineage>
        <taxon>Eukaryota</taxon>
        <taxon>Fungi</taxon>
        <taxon>Fungi incertae sedis</taxon>
        <taxon>Mucoromycota</taxon>
        <taxon>Mortierellomycotina</taxon>
        <taxon>Mortierellomycetes</taxon>
        <taxon>Mortierellales</taxon>
        <taxon>Mortierellaceae</taxon>
        <taxon>Mortierella</taxon>
    </lineage>
</organism>
<keyword evidence="3" id="KW-1185">Reference proteome</keyword>
<feature type="region of interest" description="Disordered" evidence="1">
    <location>
        <begin position="665"/>
        <end position="693"/>
    </location>
</feature>